<keyword evidence="2" id="KW-1185">Reference proteome</keyword>
<dbReference type="GO" id="GO:0007017">
    <property type="term" value="P:microtubule-based process"/>
    <property type="evidence" value="ECO:0007669"/>
    <property type="project" value="InterPro"/>
</dbReference>
<dbReference type="SUPFAM" id="SSF54648">
    <property type="entry name" value="DLC"/>
    <property type="match status" value="1"/>
</dbReference>
<dbReference type="Gene3D" id="3.30.740.10">
    <property type="entry name" value="Protein Inhibitor Of Neuronal Nitric Oxide Synthase"/>
    <property type="match status" value="1"/>
</dbReference>
<accession>A0A0V1HGE9</accession>
<dbReference type="Proteomes" id="UP000055024">
    <property type="component" value="Unassembled WGS sequence"/>
</dbReference>
<protein>
    <submittedName>
        <fullName evidence="1">Uncharacterized protein</fullName>
    </submittedName>
</protein>
<dbReference type="EMBL" id="JYDP01000073">
    <property type="protein sequence ID" value="KRZ09404.1"/>
    <property type="molecule type" value="Genomic_DNA"/>
</dbReference>
<reference evidence="1 2" key="1">
    <citation type="submission" date="2015-01" db="EMBL/GenBank/DDBJ databases">
        <title>Evolution of Trichinella species and genotypes.</title>
        <authorList>
            <person name="Korhonen P.K."/>
            <person name="Edoardo P."/>
            <person name="Giuseppe L.R."/>
            <person name="Gasser R.B."/>
        </authorList>
    </citation>
    <scope>NUCLEOTIDE SEQUENCE [LARGE SCALE GENOMIC DNA]</scope>
    <source>
        <strain evidence="1">ISS1029</strain>
    </source>
</reference>
<gene>
    <name evidence="1" type="ORF">T11_5619</name>
</gene>
<dbReference type="OrthoDB" id="5919944at2759"/>
<dbReference type="InterPro" id="IPR037177">
    <property type="entry name" value="DLC_sf"/>
</dbReference>
<organism evidence="1 2">
    <name type="scientific">Trichinella zimbabwensis</name>
    <dbReference type="NCBI Taxonomy" id="268475"/>
    <lineage>
        <taxon>Eukaryota</taxon>
        <taxon>Metazoa</taxon>
        <taxon>Ecdysozoa</taxon>
        <taxon>Nematoda</taxon>
        <taxon>Enoplea</taxon>
        <taxon>Dorylaimia</taxon>
        <taxon>Trichinellida</taxon>
        <taxon>Trichinellidae</taxon>
        <taxon>Trichinella</taxon>
    </lineage>
</organism>
<proteinExistence type="predicted"/>
<evidence type="ECO:0000313" key="2">
    <source>
        <dbReference type="Proteomes" id="UP000055024"/>
    </source>
</evidence>
<dbReference type="GO" id="GO:0030286">
    <property type="term" value="C:dynein complex"/>
    <property type="evidence" value="ECO:0007669"/>
    <property type="project" value="InterPro"/>
</dbReference>
<evidence type="ECO:0000313" key="1">
    <source>
        <dbReference type="EMBL" id="KRZ09404.1"/>
    </source>
</evidence>
<comment type="caution">
    <text evidence="1">The sequence shown here is derived from an EMBL/GenBank/DDBJ whole genome shotgun (WGS) entry which is preliminary data.</text>
</comment>
<sequence length="311" mass="34716">LINPFIINFFHIFEFFHTYILSNCLNLCSIMTSDEESTNYNWQLEVVNLMNSVNKMNVSVANSLDEMSEITEQLALLLKDTTASACDSADSAVRVSCSAQCSLVHLASLMADHSNTSLENGVLAKHVRVVDSDMPTKLIMASAKIGLWALKKNINLKDISRLIVDIFSKTTNNSSWGCIVGKNVVLGAEYYGMYFMHFVIDDYTFFLPRFAKIGSWMLCKTIVIWTKIFNSPTLKWRSGSMAALLNTMIPYKATIDDIVVKIPTAELIAYTVADTSGKQEQQQQQGGVFILIVSSASAWLIFSWPPKQSIT</sequence>
<name>A0A0V1HGE9_9BILA</name>
<feature type="non-terminal residue" evidence="1">
    <location>
        <position position="1"/>
    </location>
</feature>
<dbReference type="AlphaFoldDB" id="A0A0V1HGE9"/>